<keyword evidence="3" id="KW-1185">Reference proteome</keyword>
<dbReference type="PANTHER" id="PTHR46014:SF1">
    <property type="entry name" value="TETRATRICOPEPTIDE REPEAT PROTEIN 1"/>
    <property type="match status" value="1"/>
</dbReference>
<protein>
    <submittedName>
        <fullName evidence="2">Uncharacterized protein</fullName>
    </submittedName>
</protein>
<name>A0AAD7XE52_9APHY</name>
<dbReference type="InterPro" id="IPR019734">
    <property type="entry name" value="TPR_rpt"/>
</dbReference>
<evidence type="ECO:0000313" key="2">
    <source>
        <dbReference type="EMBL" id="KAJ8494618.1"/>
    </source>
</evidence>
<comment type="caution">
    <text evidence="2">The sequence shown here is derived from an EMBL/GenBank/DDBJ whole genome shotgun (WGS) entry which is preliminary data.</text>
</comment>
<dbReference type="SMART" id="SM00028">
    <property type="entry name" value="TPR"/>
    <property type="match status" value="2"/>
</dbReference>
<sequence length="737" mass="82008">MSENSQQPSVPDVVAEPSNAASTDSVSEENSEEHIRKCLKDAEELKQEGNEHFRSKQWDEALAKYRAALGRLPKRSEPQPITNKGKARAVDDADEDAEDDAPEETQPTEEVHDEVVTEATRECAKARAILSANIAACFVKLNDNKEVVAACSEALKDDPHYVKALQRRAAANEQVGSWSSLLSAQEDYKQLVELLPSRSPDIVAIRRSLAALPSRIEAAQKRETTEMLDKLKGLGNSILGNFGLSTDNFQFVPNGQGGGMSPHTGPALSYDVLLEVAAFASRQTLSSFMKTCRILYHEIAKMMLRRRVVIDNVYDMNAFTAFLSAEPNRPGFLCDLTIDMEPHPPVSLQPIARGLSDTFLRHSFRSLTSLRLDHAEETLRLYPKLSDGLASLSTLTSLIVSPAGSFVMTMLLCLQADLRTLVIGYQEGLDQMEALPHHVLHPVVLLQRFRHSLETVEIRGYEVELSRAKVPGQYPKVQEFILDSPDCPLLAPYIHAFPDVRNLCLTTVFADALTPDILPRERATIDAFRRLNQLDQASFGAWTKLETVSGTVADVYLAGFSCAIEVLYLNVLTYDPFCMVHTILRDASISRLHLFIHNLEVLEDGGLPMVLRQLGDSSLEALFLYIRLCAQTECEEDQLILVDMAAIDRLLDSFSYLRIKKLDFRLCCDDAACKRGSHRPLAPEMLCGGQDILAFDGEAVAQRILSSIPTVQDVGVRFMCDRKEEARLHRTLPDEAQ</sequence>
<dbReference type="Gene3D" id="1.25.40.10">
    <property type="entry name" value="Tetratricopeptide repeat domain"/>
    <property type="match status" value="1"/>
</dbReference>
<proteinExistence type="predicted"/>
<dbReference type="InterPro" id="IPR011990">
    <property type="entry name" value="TPR-like_helical_dom_sf"/>
</dbReference>
<gene>
    <name evidence="2" type="ORF">ONZ51_g2203</name>
</gene>
<feature type="compositionally biased region" description="Basic and acidic residues" evidence="1">
    <location>
        <begin position="32"/>
        <end position="41"/>
    </location>
</feature>
<dbReference type="PANTHER" id="PTHR46014">
    <property type="entry name" value="TETRATRICOPEPTIDE REPEAT PROTEIN 1"/>
    <property type="match status" value="1"/>
</dbReference>
<feature type="region of interest" description="Disordered" evidence="1">
    <location>
        <begin position="69"/>
        <end position="115"/>
    </location>
</feature>
<reference evidence="2" key="1">
    <citation type="submission" date="2022-11" db="EMBL/GenBank/DDBJ databases">
        <title>Genome Sequence of Cubamyces cubensis.</title>
        <authorList>
            <person name="Buettner E."/>
        </authorList>
    </citation>
    <scope>NUCLEOTIDE SEQUENCE</scope>
    <source>
        <strain evidence="2">MPL-01</strain>
    </source>
</reference>
<dbReference type="AlphaFoldDB" id="A0AAD7XE52"/>
<dbReference type="SUPFAM" id="SSF48452">
    <property type="entry name" value="TPR-like"/>
    <property type="match status" value="1"/>
</dbReference>
<dbReference type="Proteomes" id="UP001215151">
    <property type="component" value="Unassembled WGS sequence"/>
</dbReference>
<dbReference type="EMBL" id="JAPEVG010000034">
    <property type="protein sequence ID" value="KAJ8494618.1"/>
    <property type="molecule type" value="Genomic_DNA"/>
</dbReference>
<feature type="compositionally biased region" description="Acidic residues" evidence="1">
    <location>
        <begin position="92"/>
        <end position="107"/>
    </location>
</feature>
<evidence type="ECO:0000313" key="3">
    <source>
        <dbReference type="Proteomes" id="UP001215151"/>
    </source>
</evidence>
<feature type="region of interest" description="Disordered" evidence="1">
    <location>
        <begin position="1"/>
        <end position="41"/>
    </location>
</feature>
<dbReference type="InterPro" id="IPR052769">
    <property type="entry name" value="TPR_domain_protein"/>
</dbReference>
<organism evidence="2 3">
    <name type="scientific">Trametes cubensis</name>
    <dbReference type="NCBI Taxonomy" id="1111947"/>
    <lineage>
        <taxon>Eukaryota</taxon>
        <taxon>Fungi</taxon>
        <taxon>Dikarya</taxon>
        <taxon>Basidiomycota</taxon>
        <taxon>Agaricomycotina</taxon>
        <taxon>Agaricomycetes</taxon>
        <taxon>Polyporales</taxon>
        <taxon>Polyporaceae</taxon>
        <taxon>Trametes</taxon>
    </lineage>
</organism>
<evidence type="ECO:0000256" key="1">
    <source>
        <dbReference type="SAM" id="MobiDB-lite"/>
    </source>
</evidence>
<accession>A0AAD7XE52</accession>